<evidence type="ECO:0000256" key="15">
    <source>
        <dbReference type="SAM" id="Phobius"/>
    </source>
</evidence>
<feature type="transmembrane region" description="Helical" evidence="15">
    <location>
        <begin position="567"/>
        <end position="585"/>
    </location>
</feature>
<evidence type="ECO:0000256" key="5">
    <source>
        <dbReference type="ARBA" id="ARBA00022692"/>
    </source>
</evidence>
<feature type="transmembrane region" description="Helical" evidence="15">
    <location>
        <begin position="471"/>
        <end position="493"/>
    </location>
</feature>
<feature type="transmembrane region" description="Helical" evidence="15">
    <location>
        <begin position="406"/>
        <end position="423"/>
    </location>
</feature>
<feature type="transmembrane region" description="Helical" evidence="15">
    <location>
        <begin position="1143"/>
        <end position="1166"/>
    </location>
</feature>
<keyword evidence="11" id="KW-0325">Glycoprotein</keyword>
<keyword evidence="3 14" id="KW-0109">Calcium transport</keyword>
<feature type="transmembrane region" description="Helical" evidence="15">
    <location>
        <begin position="1029"/>
        <end position="1047"/>
    </location>
</feature>
<evidence type="ECO:0000256" key="12">
    <source>
        <dbReference type="ARBA" id="ARBA00023303"/>
    </source>
</evidence>
<dbReference type="Gene3D" id="1.10.238.10">
    <property type="entry name" value="EF-hand"/>
    <property type="match status" value="1"/>
</dbReference>
<name>A0AAU9K974_9CILI</name>
<keyword evidence="7 14" id="KW-0851">Voltage-gated channel</keyword>
<evidence type="ECO:0000259" key="16">
    <source>
        <dbReference type="Pfam" id="PF00520"/>
    </source>
</evidence>
<feature type="transmembrane region" description="Helical" evidence="15">
    <location>
        <begin position="532"/>
        <end position="555"/>
    </location>
</feature>
<feature type="domain" description="Ion transport" evidence="16">
    <location>
        <begin position="83"/>
        <end position="356"/>
    </location>
</feature>
<feature type="transmembrane region" description="Helical" evidence="15">
    <location>
        <begin position="287"/>
        <end position="306"/>
    </location>
</feature>
<keyword evidence="6 13" id="KW-0106">Calcium</keyword>
<dbReference type="Proteomes" id="UP001162131">
    <property type="component" value="Unassembled WGS sequence"/>
</dbReference>
<dbReference type="PANTHER" id="PTHR45628">
    <property type="entry name" value="VOLTAGE-DEPENDENT CALCIUM CHANNEL TYPE A SUBUNIT ALPHA-1"/>
    <property type="match status" value="1"/>
</dbReference>
<evidence type="ECO:0000256" key="6">
    <source>
        <dbReference type="ARBA" id="ARBA00022837"/>
    </source>
</evidence>
<evidence type="ECO:0000256" key="10">
    <source>
        <dbReference type="ARBA" id="ARBA00023136"/>
    </source>
</evidence>
<feature type="domain" description="Ion transport" evidence="16">
    <location>
        <begin position="1029"/>
        <end position="1264"/>
    </location>
</feature>
<protein>
    <recommendedName>
        <fullName evidence="16">Ion transport domain-containing protein</fullName>
    </recommendedName>
</protein>
<feature type="transmembrane region" description="Helical" evidence="15">
    <location>
        <begin position="605"/>
        <end position="628"/>
    </location>
</feature>
<dbReference type="Gene3D" id="1.10.287.70">
    <property type="match status" value="4"/>
</dbReference>
<dbReference type="GO" id="GO:0046872">
    <property type="term" value="F:metal ion binding"/>
    <property type="evidence" value="ECO:0007669"/>
    <property type="project" value="UniProtKB-KW"/>
</dbReference>
<feature type="domain" description="Ion transport" evidence="16">
    <location>
        <begin position="405"/>
        <end position="638"/>
    </location>
</feature>
<dbReference type="InterPro" id="IPR027359">
    <property type="entry name" value="Volt_channel_dom_sf"/>
</dbReference>
<keyword evidence="9" id="KW-0406">Ion transport</keyword>
<evidence type="ECO:0000313" key="17">
    <source>
        <dbReference type="EMBL" id="CAG9334511.1"/>
    </source>
</evidence>
<feature type="transmembrane region" description="Helical" evidence="15">
    <location>
        <begin position="851"/>
        <end position="869"/>
    </location>
</feature>
<feature type="transmembrane region" description="Helical" evidence="15">
    <location>
        <begin position="1233"/>
        <end position="1256"/>
    </location>
</feature>
<feature type="transmembrane region" description="Helical" evidence="15">
    <location>
        <begin position="703"/>
        <end position="724"/>
    </location>
</feature>
<proteinExistence type="inferred from homology"/>
<accession>A0AAU9K974</accession>
<comment type="caution">
    <text evidence="17">The sequence shown here is derived from an EMBL/GenBank/DDBJ whole genome shotgun (WGS) entry which is preliminary data.</text>
</comment>
<keyword evidence="12" id="KW-0407">Ion channel</keyword>
<dbReference type="InterPro" id="IPR005821">
    <property type="entry name" value="Ion_trans_dom"/>
</dbReference>
<feature type="transmembrane region" description="Helical" evidence="15">
    <location>
        <begin position="435"/>
        <end position="459"/>
    </location>
</feature>
<evidence type="ECO:0000256" key="2">
    <source>
        <dbReference type="ARBA" id="ARBA00022448"/>
    </source>
</evidence>
<feature type="binding site" evidence="13">
    <location>
        <position position="587"/>
    </location>
    <ligand>
        <name>Ca(2+)</name>
        <dbReference type="ChEBI" id="CHEBI:29108"/>
    </ligand>
</feature>
<sequence>MINREEKSFNAKLKNPIYRINHDFELLYMQQMEFQRCSKQADASLVKMKCKIDKYSFAETSLHFFHVNNPLRKVLLEITMSIWFDWFILLVIILNSICLAYDVQTDNWSQWNETTEKIFLVIFTIEIILRIFAKGLIVGKYTYFRDFWNVFDFIIILIGWIGEMQNEIDPTLMRTIRLFRPLRAINSFPELKLIILSIMKSVPLLLDILALFSLVILIYAIAGTRIYAGLYNQQCYTQDGNTTGVYCYLDPSCKEFEVNCGRSNSGCGDGEYCWDSNLNLNNGVTSFDNIGISILTVLNVVFIEGWSPIMFEGRLAYNEVLTNDLFFVSLIVIGAFFLLNLIKAVLFVKFHEVVSEEKLLEKNKGIIFDEKVMCDFKPKEPEDNSGIWYCWYFIRIKLYIFIQSNIYYWLYGAFIMTNTFILSTEYYGMSKSHENAVLCADAIFTWIFFAEMVLKLIALGIKGYAADNFNIFEAFLVVFGLSEIIVMNLSYGFDSIELRFLRTARIFRFFKLARRWKGLKYLIEKAWKSAELVIYLGILCFIVLFVYAIIGVQLFKDKLYEDGEVSRTNFNNLFWAIVTTFQLFTDENWNSVWYDSVNGVGWWATVYYLSILSIGSYVLFDFFLAILLEQFEESKEEKKLYRSNSELTEASLTDQKLEKRRREIFEKKIRQINERQYDPLPIYGKSLYLFSVDSKIRQNLRKVVLHPYFINWTFWVLILAAIFITFDKAIPDPYEFKVATVGRYFTLSCYWIEIIIKVIVSGFIFGKHAYLKDGWNILDFVIVIVHTVRLSTRLIWENSIPADIYIFTQAILSFRVLRLVSRNETLKKIVTSIISAFPVLFNVMILSLLDYFMFGVVGVIYFKGAFYTCSDPSIEKEDDCTGQYFNGTDFLDREWKNTDYNFDNILRGMNLLFQISSIEDWPNFMFTIVDAVGQGQAMKRDHNQYAALFVIVFLFITTFFVVNLYIGAIVTKFGEIHNELDGSLILTHKQKEWVETQKLLLKVSPKIKYIRPKNKIRKILFDLVLDYKFDYLVTGCIVMNMIFLCLYNSELDEELWHVLYFGSVGFTVLFSIECGLKIIGLGPRYYFANKWNLFDFIIVLLSLISFSETIIAKNSITLAKLLRVVRSLRLIRFFKHFKRIFDSLLLSLPSIANVVILIFLLLFIYATAGATLWGNLQFGQYISSEKNFTDFYNSFMVLFITMTGEDWDLLYSECMGMEGCNDWTVCGNPWIAAIYWVSYEVLAAFIFMNIFIAVLLENFTIENEDNPLRGVTSRDLDNFVKAWSNYAPYGEHFIRTKYLPKLLNELEAPLGFKGSRLSRLQLISIIYALKIKEYNGKVMFSECLWALAGAVSGEDMPIGAPSIVGKSMNGNFQYKVPRLPNKSITSTEGTYAAKTLVAYVFYEMWKSRKEAREKRNLFAATHISDQP</sequence>
<keyword evidence="13" id="KW-0479">Metal-binding</keyword>
<dbReference type="GO" id="GO:0098703">
    <property type="term" value="P:calcium ion import across plasma membrane"/>
    <property type="evidence" value="ECO:0007669"/>
    <property type="project" value="TreeGrafter"/>
</dbReference>
<feature type="binding site" evidence="13">
    <location>
        <position position="304"/>
    </location>
    <ligand>
        <name>Ca(2+)</name>
        <dbReference type="ChEBI" id="CHEBI:29108"/>
    </ligand>
</feature>
<dbReference type="PRINTS" id="PR00167">
    <property type="entry name" value="CACHANNEL"/>
</dbReference>
<dbReference type="EMBL" id="CAJZBQ010000058">
    <property type="protein sequence ID" value="CAG9334511.1"/>
    <property type="molecule type" value="Genomic_DNA"/>
</dbReference>
<evidence type="ECO:0000256" key="4">
    <source>
        <dbReference type="ARBA" id="ARBA00022673"/>
    </source>
</evidence>
<keyword evidence="8 15" id="KW-1133">Transmembrane helix</keyword>
<keyword evidence="18" id="KW-1185">Reference proteome</keyword>
<keyword evidence="2" id="KW-0813">Transport</keyword>
<feature type="binding site" evidence="13">
    <location>
        <position position="919"/>
    </location>
    <ligand>
        <name>Ca(2+)</name>
        <dbReference type="ChEBI" id="CHEBI:29108"/>
    </ligand>
</feature>
<feature type="domain" description="Ion transport" evidence="16">
    <location>
        <begin position="708"/>
        <end position="979"/>
    </location>
</feature>
<feature type="transmembrane region" description="Helical" evidence="15">
    <location>
        <begin position="82"/>
        <end position="103"/>
    </location>
</feature>
<evidence type="ECO:0000256" key="9">
    <source>
        <dbReference type="ARBA" id="ARBA00023065"/>
    </source>
</evidence>
<feature type="transmembrane region" description="Helical" evidence="15">
    <location>
        <begin position="202"/>
        <end position="222"/>
    </location>
</feature>
<keyword evidence="5 15" id="KW-0812">Transmembrane</keyword>
<feature type="transmembrane region" description="Helical" evidence="15">
    <location>
        <begin position="146"/>
        <end position="162"/>
    </location>
</feature>
<feature type="transmembrane region" description="Helical" evidence="15">
    <location>
        <begin position="326"/>
        <end position="348"/>
    </location>
</feature>
<organism evidence="17 18">
    <name type="scientific">Blepharisma stoltei</name>
    <dbReference type="NCBI Taxonomy" id="1481888"/>
    <lineage>
        <taxon>Eukaryota</taxon>
        <taxon>Sar</taxon>
        <taxon>Alveolata</taxon>
        <taxon>Ciliophora</taxon>
        <taxon>Postciliodesmatophora</taxon>
        <taxon>Heterotrichea</taxon>
        <taxon>Heterotrichida</taxon>
        <taxon>Blepharismidae</taxon>
        <taxon>Blepharisma</taxon>
    </lineage>
</organism>
<dbReference type="PANTHER" id="PTHR45628:SF7">
    <property type="entry name" value="VOLTAGE-DEPENDENT CALCIUM CHANNEL TYPE A SUBUNIT ALPHA-1"/>
    <property type="match status" value="1"/>
</dbReference>
<comment type="subcellular location">
    <subcellularLocation>
        <location evidence="1 14">Membrane</location>
        <topology evidence="1 14">Multi-pass membrane protein</topology>
    </subcellularLocation>
</comment>
<evidence type="ECO:0000256" key="1">
    <source>
        <dbReference type="ARBA" id="ARBA00004141"/>
    </source>
</evidence>
<dbReference type="Pfam" id="PF00520">
    <property type="entry name" value="Ion_trans"/>
    <property type="match status" value="4"/>
</dbReference>
<feature type="transmembrane region" description="Helical" evidence="15">
    <location>
        <begin position="118"/>
        <end position="139"/>
    </location>
</feature>
<dbReference type="Gene3D" id="1.20.120.350">
    <property type="entry name" value="Voltage-gated potassium channels. Chain C"/>
    <property type="match status" value="4"/>
</dbReference>
<dbReference type="GO" id="GO:0005891">
    <property type="term" value="C:voltage-gated calcium channel complex"/>
    <property type="evidence" value="ECO:0007669"/>
    <property type="project" value="InterPro"/>
</dbReference>
<dbReference type="InterPro" id="IPR050599">
    <property type="entry name" value="VDCC_alpha-1_subunit"/>
</dbReference>
<evidence type="ECO:0000256" key="14">
    <source>
        <dbReference type="RuleBase" id="RU003808"/>
    </source>
</evidence>
<dbReference type="SUPFAM" id="SSF81324">
    <property type="entry name" value="Voltage-gated potassium channels"/>
    <property type="match status" value="4"/>
</dbReference>
<evidence type="ECO:0000256" key="11">
    <source>
        <dbReference type="ARBA" id="ARBA00023180"/>
    </source>
</evidence>
<feature type="transmembrane region" description="Helical" evidence="15">
    <location>
        <begin position="1059"/>
        <end position="1081"/>
    </location>
</feature>
<dbReference type="InterPro" id="IPR002077">
    <property type="entry name" value="VDCCAlpha1"/>
</dbReference>
<feature type="transmembrane region" description="Helical" evidence="15">
    <location>
        <begin position="1093"/>
        <end position="1122"/>
    </location>
</feature>
<evidence type="ECO:0000256" key="7">
    <source>
        <dbReference type="ARBA" id="ARBA00022882"/>
    </source>
</evidence>
<comment type="similarity">
    <text evidence="14">Belongs to the calcium channel alpha-1 subunit (TC 1.A.1.11) family.</text>
</comment>
<evidence type="ECO:0000256" key="3">
    <source>
        <dbReference type="ARBA" id="ARBA00022568"/>
    </source>
</evidence>
<feature type="transmembrane region" description="Helical" evidence="15">
    <location>
        <begin position="744"/>
        <end position="765"/>
    </location>
</feature>
<reference evidence="17" key="1">
    <citation type="submission" date="2021-09" db="EMBL/GenBank/DDBJ databases">
        <authorList>
            <consortium name="AG Swart"/>
            <person name="Singh M."/>
            <person name="Singh A."/>
            <person name="Seah K."/>
            <person name="Emmerich C."/>
        </authorList>
    </citation>
    <scope>NUCLEOTIDE SEQUENCE</scope>
    <source>
        <strain evidence="17">ATCC30299</strain>
    </source>
</reference>
<gene>
    <name evidence="17" type="ORF">BSTOLATCC_MIC61123</name>
</gene>
<feature type="transmembrane region" description="Helical" evidence="15">
    <location>
        <begin position="777"/>
        <end position="796"/>
    </location>
</feature>
<dbReference type="GO" id="GO:0008331">
    <property type="term" value="F:high voltage-gated calcium channel activity"/>
    <property type="evidence" value="ECO:0007669"/>
    <property type="project" value="TreeGrafter"/>
</dbReference>
<keyword evidence="10 15" id="KW-0472">Membrane</keyword>
<keyword evidence="4 14" id="KW-0107">Calcium channel</keyword>
<feature type="transmembrane region" description="Helical" evidence="15">
    <location>
        <begin position="945"/>
        <end position="966"/>
    </location>
</feature>
<evidence type="ECO:0000256" key="13">
    <source>
        <dbReference type="PIRSR" id="PIRSR602077-1"/>
    </source>
</evidence>
<evidence type="ECO:0000313" key="18">
    <source>
        <dbReference type="Proteomes" id="UP001162131"/>
    </source>
</evidence>
<evidence type="ECO:0000256" key="8">
    <source>
        <dbReference type="ARBA" id="ARBA00022989"/>
    </source>
</evidence>
<dbReference type="FunFam" id="1.10.287.70:FF:000117">
    <property type="entry name" value="Voltage-gated Ca2+ channel, alpha subunit"/>
    <property type="match status" value="1"/>
</dbReference>